<dbReference type="EMBL" id="BQKI01000082">
    <property type="protein sequence ID" value="GJN30744.1"/>
    <property type="molecule type" value="Genomic_DNA"/>
</dbReference>
<accession>A0AAV5F525</accession>
<dbReference type="Proteomes" id="UP001054889">
    <property type="component" value="Unassembled WGS sequence"/>
</dbReference>
<dbReference type="AlphaFoldDB" id="A0AAV5F525"/>
<gene>
    <name evidence="1" type="primary">gb19078</name>
    <name evidence="1" type="ORF">PR202_gb19078</name>
</gene>
<reference evidence="1" key="1">
    <citation type="journal article" date="2018" name="DNA Res.">
        <title>Multiple hybrid de novo genome assembly of finger millet, an orphan allotetraploid crop.</title>
        <authorList>
            <person name="Hatakeyama M."/>
            <person name="Aluri S."/>
            <person name="Balachadran M.T."/>
            <person name="Sivarajan S.R."/>
            <person name="Patrignani A."/>
            <person name="Gruter S."/>
            <person name="Poveda L."/>
            <person name="Shimizu-Inatsugi R."/>
            <person name="Baeten J."/>
            <person name="Francoijs K.J."/>
            <person name="Nataraja K.N."/>
            <person name="Reddy Y.A.N."/>
            <person name="Phadnis S."/>
            <person name="Ravikumar R.L."/>
            <person name="Schlapbach R."/>
            <person name="Sreeman S.M."/>
            <person name="Shimizu K.K."/>
        </authorList>
    </citation>
    <scope>NUCLEOTIDE SEQUENCE</scope>
</reference>
<organism evidence="1 2">
    <name type="scientific">Eleusine coracana subsp. coracana</name>
    <dbReference type="NCBI Taxonomy" id="191504"/>
    <lineage>
        <taxon>Eukaryota</taxon>
        <taxon>Viridiplantae</taxon>
        <taxon>Streptophyta</taxon>
        <taxon>Embryophyta</taxon>
        <taxon>Tracheophyta</taxon>
        <taxon>Spermatophyta</taxon>
        <taxon>Magnoliopsida</taxon>
        <taxon>Liliopsida</taxon>
        <taxon>Poales</taxon>
        <taxon>Poaceae</taxon>
        <taxon>PACMAD clade</taxon>
        <taxon>Chloridoideae</taxon>
        <taxon>Cynodonteae</taxon>
        <taxon>Eleusininae</taxon>
        <taxon>Eleusine</taxon>
    </lineage>
</organism>
<reference evidence="1" key="2">
    <citation type="submission" date="2021-12" db="EMBL/GenBank/DDBJ databases">
        <title>Resequencing data analysis of finger millet.</title>
        <authorList>
            <person name="Hatakeyama M."/>
            <person name="Aluri S."/>
            <person name="Balachadran M.T."/>
            <person name="Sivarajan S.R."/>
            <person name="Poveda L."/>
            <person name="Shimizu-Inatsugi R."/>
            <person name="Schlapbach R."/>
            <person name="Sreeman S.M."/>
            <person name="Shimizu K.K."/>
        </authorList>
    </citation>
    <scope>NUCLEOTIDE SEQUENCE</scope>
</reference>
<evidence type="ECO:0000313" key="2">
    <source>
        <dbReference type="Proteomes" id="UP001054889"/>
    </source>
</evidence>
<dbReference type="PANTHER" id="PTHR32166">
    <property type="entry name" value="OSJNBA0013A04.12 PROTEIN"/>
    <property type="match status" value="1"/>
</dbReference>
<evidence type="ECO:0000313" key="1">
    <source>
        <dbReference type="EMBL" id="GJN30744.1"/>
    </source>
</evidence>
<proteinExistence type="predicted"/>
<keyword evidence="2" id="KW-1185">Reference proteome</keyword>
<name>A0AAV5F525_ELECO</name>
<dbReference type="PANTHER" id="PTHR32166:SF81">
    <property type="entry name" value="OS06G0658400 PROTEIN"/>
    <property type="match status" value="1"/>
</dbReference>
<evidence type="ECO:0008006" key="3">
    <source>
        <dbReference type="Google" id="ProtNLM"/>
    </source>
</evidence>
<protein>
    <recommendedName>
        <fullName evidence="3">DUF659 domain-containing protein</fullName>
    </recommendedName>
</protein>
<comment type="caution">
    <text evidence="1">The sequence shown here is derived from an EMBL/GenBank/DDBJ whole genome shotgun (WGS) entry which is preliminary data.</text>
</comment>
<sequence length="216" mass="23596">MESQDATVEHADLEECPLATRISKNKTHGADGGNAKSECLHCGSIIPGSYSRVKAHLFKEQGKGISICTQATPEMVAQFHAEEDAAKSVAQDSSPRSVPMPVHIPVTYSVGRPPSGKRKKQSGITESFHNEFRQMADSLIARMFYTGGIPFNLARNPNYRASYNFIANHDMGGYVPPGVNKLRTTLLQQEKQNVEKLLEPLKKIWGAKGVTIASDG</sequence>